<dbReference type="EMBL" id="JAIWYP010000011">
    <property type="protein sequence ID" value="KAH3735721.1"/>
    <property type="molecule type" value="Genomic_DNA"/>
</dbReference>
<reference evidence="1" key="2">
    <citation type="submission" date="2020-11" db="EMBL/GenBank/DDBJ databases">
        <authorList>
            <person name="McCartney M.A."/>
            <person name="Auch B."/>
            <person name="Kono T."/>
            <person name="Mallez S."/>
            <person name="Becker A."/>
            <person name="Gohl D.M."/>
            <person name="Silverstein K.A.T."/>
            <person name="Koren S."/>
            <person name="Bechman K.B."/>
            <person name="Herman A."/>
            <person name="Abrahante J.E."/>
            <person name="Garbe J."/>
        </authorList>
    </citation>
    <scope>NUCLEOTIDE SEQUENCE</scope>
    <source>
        <strain evidence="1">Duluth1</strain>
        <tissue evidence="1">Whole animal</tissue>
    </source>
</reference>
<protein>
    <submittedName>
        <fullName evidence="1">Uncharacterized protein</fullName>
    </submittedName>
</protein>
<sequence>MHTFNDQCTSDYDSDLSSQLQDFRQRIQSTACALEIGLRGMGIYKGNLVASPVDNNTDSDCQSWSVRICQIYSFLGAATVDLNTENNSFQEVDHKGSVIIG</sequence>
<name>A0A9D4CYC5_DREPO</name>
<comment type="caution">
    <text evidence="1">The sequence shown here is derived from an EMBL/GenBank/DDBJ whole genome shotgun (WGS) entry which is preliminary data.</text>
</comment>
<gene>
    <name evidence="1" type="ORF">DPMN_042256</name>
</gene>
<evidence type="ECO:0000313" key="1">
    <source>
        <dbReference type="EMBL" id="KAH3735721.1"/>
    </source>
</evidence>
<keyword evidence="2" id="KW-1185">Reference proteome</keyword>
<accession>A0A9D4CYC5</accession>
<organism evidence="1 2">
    <name type="scientific">Dreissena polymorpha</name>
    <name type="common">Zebra mussel</name>
    <name type="synonym">Mytilus polymorpha</name>
    <dbReference type="NCBI Taxonomy" id="45954"/>
    <lineage>
        <taxon>Eukaryota</taxon>
        <taxon>Metazoa</taxon>
        <taxon>Spiralia</taxon>
        <taxon>Lophotrochozoa</taxon>
        <taxon>Mollusca</taxon>
        <taxon>Bivalvia</taxon>
        <taxon>Autobranchia</taxon>
        <taxon>Heteroconchia</taxon>
        <taxon>Euheterodonta</taxon>
        <taxon>Imparidentia</taxon>
        <taxon>Neoheterodontei</taxon>
        <taxon>Myida</taxon>
        <taxon>Dreissenoidea</taxon>
        <taxon>Dreissenidae</taxon>
        <taxon>Dreissena</taxon>
    </lineage>
</organism>
<evidence type="ECO:0000313" key="2">
    <source>
        <dbReference type="Proteomes" id="UP000828390"/>
    </source>
</evidence>
<dbReference type="AlphaFoldDB" id="A0A9D4CYC5"/>
<reference evidence="1" key="1">
    <citation type="journal article" date="2019" name="bioRxiv">
        <title>The Genome of the Zebra Mussel, Dreissena polymorpha: A Resource for Invasive Species Research.</title>
        <authorList>
            <person name="McCartney M.A."/>
            <person name="Auch B."/>
            <person name="Kono T."/>
            <person name="Mallez S."/>
            <person name="Zhang Y."/>
            <person name="Obille A."/>
            <person name="Becker A."/>
            <person name="Abrahante J.E."/>
            <person name="Garbe J."/>
            <person name="Badalamenti J.P."/>
            <person name="Herman A."/>
            <person name="Mangelson H."/>
            <person name="Liachko I."/>
            <person name="Sullivan S."/>
            <person name="Sone E.D."/>
            <person name="Koren S."/>
            <person name="Silverstein K.A.T."/>
            <person name="Beckman K.B."/>
            <person name="Gohl D.M."/>
        </authorList>
    </citation>
    <scope>NUCLEOTIDE SEQUENCE</scope>
    <source>
        <strain evidence="1">Duluth1</strain>
        <tissue evidence="1">Whole animal</tissue>
    </source>
</reference>
<proteinExistence type="predicted"/>
<dbReference type="Proteomes" id="UP000828390">
    <property type="component" value="Unassembled WGS sequence"/>
</dbReference>